<sequence>MIQPIDIAQWVFVVKIADKPGTLTAAAAVFSNRGISLEGILGSGIGSTAVGDGRLVLSFRATADKQALLYRTLVRLPDVFHVDVYAHNDPQLRVIAIAKLDLNAKVPKDDDDYSIETLAQTAHERVVMLNGSPATLEGIIAQFRQQDQLRDIVMSYIAV</sequence>
<name>A0A2W4U9I7_9CYAN</name>
<reference evidence="1 2" key="2">
    <citation type="submission" date="2018-06" db="EMBL/GenBank/DDBJ databases">
        <title>Metagenomic assembly of (sub)arctic Cyanobacteria and their associated microbiome from non-axenic cultures.</title>
        <authorList>
            <person name="Baurain D."/>
        </authorList>
    </citation>
    <scope>NUCLEOTIDE SEQUENCE [LARGE SCALE GENOMIC DNA]</scope>
    <source>
        <strain evidence="1">ULC129bin1</strain>
    </source>
</reference>
<protein>
    <recommendedName>
        <fullName evidence="3">ACT domain-containing protein</fullName>
    </recommendedName>
</protein>
<accession>A0A2W4U9I7</accession>
<evidence type="ECO:0000313" key="1">
    <source>
        <dbReference type="EMBL" id="PZO15730.1"/>
    </source>
</evidence>
<evidence type="ECO:0000313" key="2">
    <source>
        <dbReference type="Proteomes" id="UP000249354"/>
    </source>
</evidence>
<gene>
    <name evidence="1" type="ORF">DCF25_13145</name>
</gene>
<comment type="caution">
    <text evidence="1">The sequence shown here is derived from an EMBL/GenBank/DDBJ whole genome shotgun (WGS) entry which is preliminary data.</text>
</comment>
<evidence type="ECO:0008006" key="3">
    <source>
        <dbReference type="Google" id="ProtNLM"/>
    </source>
</evidence>
<dbReference type="EMBL" id="QBMC01000088">
    <property type="protein sequence ID" value="PZO15730.1"/>
    <property type="molecule type" value="Genomic_DNA"/>
</dbReference>
<organism evidence="1 2">
    <name type="scientific">Leptolyngbya foveolarum</name>
    <dbReference type="NCBI Taxonomy" id="47253"/>
    <lineage>
        <taxon>Bacteria</taxon>
        <taxon>Bacillati</taxon>
        <taxon>Cyanobacteriota</taxon>
        <taxon>Cyanophyceae</taxon>
        <taxon>Leptolyngbyales</taxon>
        <taxon>Leptolyngbyaceae</taxon>
        <taxon>Leptolyngbya group</taxon>
        <taxon>Leptolyngbya</taxon>
    </lineage>
</organism>
<dbReference type="Proteomes" id="UP000249354">
    <property type="component" value="Unassembled WGS sequence"/>
</dbReference>
<reference evidence="2" key="1">
    <citation type="submission" date="2018-04" db="EMBL/GenBank/DDBJ databases">
        <authorList>
            <person name="Cornet L."/>
        </authorList>
    </citation>
    <scope>NUCLEOTIDE SEQUENCE [LARGE SCALE GENOMIC DNA]</scope>
</reference>
<proteinExistence type="predicted"/>
<dbReference type="InterPro" id="IPR045865">
    <property type="entry name" value="ACT-like_dom_sf"/>
</dbReference>
<dbReference type="SUPFAM" id="SSF55021">
    <property type="entry name" value="ACT-like"/>
    <property type="match status" value="1"/>
</dbReference>
<dbReference type="AlphaFoldDB" id="A0A2W4U9I7"/>